<gene>
    <name evidence="8" type="ORF">EAS64_09135</name>
</gene>
<dbReference type="InterPro" id="IPR010920">
    <property type="entry name" value="LSM_dom_sf"/>
</dbReference>
<feature type="compositionally biased region" description="Pro residues" evidence="5">
    <location>
        <begin position="233"/>
        <end position="244"/>
    </location>
</feature>
<feature type="transmembrane region" description="Helical" evidence="6">
    <location>
        <begin position="134"/>
        <end position="156"/>
    </location>
</feature>
<evidence type="ECO:0000259" key="7">
    <source>
        <dbReference type="Pfam" id="PF00924"/>
    </source>
</evidence>
<keyword evidence="3 6" id="KW-1133">Transmembrane helix</keyword>
<evidence type="ECO:0000256" key="1">
    <source>
        <dbReference type="ARBA" id="ARBA00004370"/>
    </source>
</evidence>
<evidence type="ECO:0000313" key="9">
    <source>
        <dbReference type="Proteomes" id="UP000460272"/>
    </source>
</evidence>
<dbReference type="InterPro" id="IPR006685">
    <property type="entry name" value="MscS_channel_2nd"/>
</dbReference>
<protein>
    <recommendedName>
        <fullName evidence="7">Mechanosensitive ion channel MscS domain-containing protein</fullName>
    </recommendedName>
</protein>
<accession>A0A6P2C2V3</accession>
<evidence type="ECO:0000256" key="3">
    <source>
        <dbReference type="ARBA" id="ARBA00022989"/>
    </source>
</evidence>
<feature type="compositionally biased region" description="Gly residues" evidence="5">
    <location>
        <begin position="313"/>
        <end position="328"/>
    </location>
</feature>
<dbReference type="Proteomes" id="UP000460272">
    <property type="component" value="Unassembled WGS sequence"/>
</dbReference>
<feature type="transmembrane region" description="Helical" evidence="6">
    <location>
        <begin position="57"/>
        <end position="79"/>
    </location>
</feature>
<dbReference type="InterPro" id="IPR045275">
    <property type="entry name" value="MscS_archaea/bacteria_type"/>
</dbReference>
<dbReference type="Gene3D" id="2.30.30.60">
    <property type="match status" value="1"/>
</dbReference>
<keyword evidence="9" id="KW-1185">Reference proteome</keyword>
<keyword evidence="4 6" id="KW-0472">Membrane</keyword>
<dbReference type="OrthoDB" id="2373720at2"/>
<feature type="region of interest" description="Disordered" evidence="5">
    <location>
        <begin position="215"/>
        <end position="328"/>
    </location>
</feature>
<evidence type="ECO:0000256" key="6">
    <source>
        <dbReference type="SAM" id="Phobius"/>
    </source>
</evidence>
<dbReference type="PANTHER" id="PTHR30221:SF1">
    <property type="entry name" value="SMALL-CONDUCTANCE MECHANOSENSITIVE CHANNEL"/>
    <property type="match status" value="1"/>
</dbReference>
<organism evidence="8 9">
    <name type="scientific">Trebonia kvetii</name>
    <dbReference type="NCBI Taxonomy" id="2480626"/>
    <lineage>
        <taxon>Bacteria</taxon>
        <taxon>Bacillati</taxon>
        <taxon>Actinomycetota</taxon>
        <taxon>Actinomycetes</taxon>
        <taxon>Streptosporangiales</taxon>
        <taxon>Treboniaceae</taxon>
        <taxon>Trebonia</taxon>
    </lineage>
</organism>
<dbReference type="PANTHER" id="PTHR30221">
    <property type="entry name" value="SMALL-CONDUCTANCE MECHANOSENSITIVE CHANNEL"/>
    <property type="match status" value="1"/>
</dbReference>
<dbReference type="GO" id="GO:0016020">
    <property type="term" value="C:membrane"/>
    <property type="evidence" value="ECO:0007669"/>
    <property type="project" value="UniProtKB-SubCell"/>
</dbReference>
<evidence type="ECO:0000256" key="4">
    <source>
        <dbReference type="ARBA" id="ARBA00023136"/>
    </source>
</evidence>
<feature type="compositionally biased region" description="Pro residues" evidence="5">
    <location>
        <begin position="215"/>
        <end position="226"/>
    </location>
</feature>
<keyword evidence="2 6" id="KW-0812">Transmembrane</keyword>
<name>A0A6P2C2V3_9ACTN</name>
<reference evidence="8 9" key="1">
    <citation type="submission" date="2018-11" db="EMBL/GenBank/DDBJ databases">
        <title>Trebonia kvetii gen.nov., sp.nov., a novel acidophilic actinobacterium, and proposal of the new actinobacterial family Treboniaceae fam. nov.</title>
        <authorList>
            <person name="Rapoport D."/>
            <person name="Sagova-Mareckova M."/>
            <person name="Sedlacek I."/>
            <person name="Provaznik J."/>
            <person name="Kralova S."/>
            <person name="Pavlinic D."/>
            <person name="Benes V."/>
            <person name="Kopecky J."/>
        </authorList>
    </citation>
    <scope>NUCLEOTIDE SEQUENCE [LARGE SCALE GENOMIC DNA]</scope>
    <source>
        <strain evidence="8 9">15Tr583</strain>
    </source>
</reference>
<comment type="subcellular location">
    <subcellularLocation>
        <location evidence="1">Membrane</location>
    </subcellularLocation>
</comment>
<evidence type="ECO:0000256" key="5">
    <source>
        <dbReference type="SAM" id="MobiDB-lite"/>
    </source>
</evidence>
<dbReference type="SUPFAM" id="SSF50182">
    <property type="entry name" value="Sm-like ribonucleoproteins"/>
    <property type="match status" value="1"/>
</dbReference>
<dbReference type="RefSeq" id="WP_145852514.1">
    <property type="nucleotide sequence ID" value="NZ_RPFW01000002.1"/>
</dbReference>
<dbReference type="Pfam" id="PF00924">
    <property type="entry name" value="MS_channel_2nd"/>
    <property type="match status" value="1"/>
</dbReference>
<feature type="compositionally biased region" description="Low complexity" evidence="5">
    <location>
        <begin position="257"/>
        <end position="301"/>
    </location>
</feature>
<dbReference type="EMBL" id="RPFW01000002">
    <property type="protein sequence ID" value="TVZ04806.1"/>
    <property type="molecule type" value="Genomic_DNA"/>
</dbReference>
<evidence type="ECO:0000256" key="2">
    <source>
        <dbReference type="ARBA" id="ARBA00022692"/>
    </source>
</evidence>
<comment type="caution">
    <text evidence="8">The sequence shown here is derived from an EMBL/GenBank/DDBJ whole genome shotgun (WGS) entry which is preliminary data.</text>
</comment>
<feature type="domain" description="Mechanosensitive ion channel MscS" evidence="7">
    <location>
        <begin position="144"/>
        <end position="207"/>
    </location>
</feature>
<sequence length="328" mass="32611">MQVHGGPPIDLSAQVAKVRAKTRPWKSIIALIFAIGAAVTAGWAHKHFFATDPSLSWVITAVTAIAFCVFASAATIGLSGKARSVLEPVMGTAHAAIVRYALVLIGAVTTLIVTLVLFGVPVGQLLLGGALTSVFVGIAAQQALSNVFAGIVLLLARPFKVGDAVRLRAGALSGEVDGTVSEIGITYVRLSTVNGMLSVPNSQVLNAVIGPLPPQGSQPPITPDPWPQAAVAPGPPLAGPPQASPSPADSSRTDPWQLSRAQAGQAAAAPAQPAQSVPAAAQLAPAAAQPAQAAAQRGPSADGASAGPVGTADGAGGAHRPGGTGGEQ</sequence>
<dbReference type="InterPro" id="IPR023408">
    <property type="entry name" value="MscS_beta-dom_sf"/>
</dbReference>
<dbReference type="AlphaFoldDB" id="A0A6P2C2V3"/>
<feature type="transmembrane region" description="Helical" evidence="6">
    <location>
        <begin position="100"/>
        <end position="122"/>
    </location>
</feature>
<dbReference type="GO" id="GO:0008381">
    <property type="term" value="F:mechanosensitive monoatomic ion channel activity"/>
    <property type="evidence" value="ECO:0007669"/>
    <property type="project" value="InterPro"/>
</dbReference>
<evidence type="ECO:0000313" key="8">
    <source>
        <dbReference type="EMBL" id="TVZ04806.1"/>
    </source>
</evidence>
<feature type="transmembrane region" description="Helical" evidence="6">
    <location>
        <begin position="27"/>
        <end position="45"/>
    </location>
</feature>
<proteinExistence type="predicted"/>